<gene>
    <name evidence="2" type="ORF">HUN01_13655</name>
</gene>
<evidence type="ECO:0008006" key="4">
    <source>
        <dbReference type="Google" id="ProtNLM"/>
    </source>
</evidence>
<dbReference type="Proteomes" id="UP000514713">
    <property type="component" value="Chromosome"/>
</dbReference>
<sequence length="157" mass="15919">MIRRSLLTAALIIVGSATLAPKTMAQTADVPFTGNVAGVCNFDQITPGKLGLNQVTNPTALAAMFSGGVFGKVVVSCNQGARVSISQPQQTGGPGFTPMFSVGEINSPFGSTNSQGGSPVLLPPGGGLPLDINMIVDKGSPLVPGNYSYVTTLTIVP</sequence>
<feature type="signal peptide" evidence="1">
    <location>
        <begin position="1"/>
        <end position="25"/>
    </location>
</feature>
<proteinExistence type="predicted"/>
<evidence type="ECO:0000256" key="1">
    <source>
        <dbReference type="SAM" id="SignalP"/>
    </source>
</evidence>
<keyword evidence="1" id="KW-0732">Signal</keyword>
<name>A0A7D7LCT0_9NOSO</name>
<dbReference type="AlphaFoldDB" id="A0A7D7LCT0"/>
<keyword evidence="3" id="KW-1185">Reference proteome</keyword>
<accession>A0A7D7LCT0</accession>
<dbReference type="EMBL" id="CP054698">
    <property type="protein sequence ID" value="QMS88590.1"/>
    <property type="molecule type" value="Genomic_DNA"/>
</dbReference>
<protein>
    <recommendedName>
        <fullName evidence="4">Spore coat protein U domain-containing protein</fullName>
    </recommendedName>
</protein>
<reference evidence="3" key="1">
    <citation type="submission" date="2020-06" db="EMBL/GenBank/DDBJ databases">
        <title>Nostoc edaphicum CCNP1411 genome.</title>
        <authorList>
            <person name="Fidor A."/>
            <person name="Grabski M."/>
            <person name="Gawor J."/>
            <person name="Gromadka R."/>
            <person name="Wegrzyn G."/>
            <person name="Mazur-Marzec H."/>
        </authorList>
    </citation>
    <scope>NUCLEOTIDE SEQUENCE [LARGE SCALE GENOMIC DNA]</scope>
    <source>
        <strain evidence="3">CCNP1411</strain>
    </source>
</reference>
<organism evidence="2 3">
    <name type="scientific">Nostoc edaphicum CCNP1411</name>
    <dbReference type="NCBI Taxonomy" id="1472755"/>
    <lineage>
        <taxon>Bacteria</taxon>
        <taxon>Bacillati</taxon>
        <taxon>Cyanobacteriota</taxon>
        <taxon>Cyanophyceae</taxon>
        <taxon>Nostocales</taxon>
        <taxon>Nostocaceae</taxon>
        <taxon>Nostoc</taxon>
    </lineage>
</organism>
<evidence type="ECO:0000313" key="3">
    <source>
        <dbReference type="Proteomes" id="UP000514713"/>
    </source>
</evidence>
<dbReference type="KEGG" id="ned:HUN01_13655"/>
<feature type="chain" id="PRO_5028902473" description="Spore coat protein U domain-containing protein" evidence="1">
    <location>
        <begin position="26"/>
        <end position="157"/>
    </location>
</feature>
<evidence type="ECO:0000313" key="2">
    <source>
        <dbReference type="EMBL" id="QMS88590.1"/>
    </source>
</evidence>
<dbReference type="RefSeq" id="WP_181931732.1">
    <property type="nucleotide sequence ID" value="NZ_CP054698.1"/>
</dbReference>